<dbReference type="GO" id="GO:0005930">
    <property type="term" value="C:axoneme"/>
    <property type="evidence" value="ECO:0007669"/>
    <property type="project" value="UniProtKB-SubCell"/>
</dbReference>
<feature type="non-terminal residue" evidence="2">
    <location>
        <position position="1"/>
    </location>
</feature>
<organism evidence="2 3">
    <name type="scientific">Cymbomonas tetramitiformis</name>
    <dbReference type="NCBI Taxonomy" id="36881"/>
    <lineage>
        <taxon>Eukaryota</taxon>
        <taxon>Viridiplantae</taxon>
        <taxon>Chlorophyta</taxon>
        <taxon>Pyramimonadophyceae</taxon>
        <taxon>Pyramimonadales</taxon>
        <taxon>Pyramimonadaceae</taxon>
        <taxon>Cymbomonas</taxon>
    </lineage>
</organism>
<keyword evidence="3" id="KW-1185">Reference proteome</keyword>
<reference evidence="2 3" key="1">
    <citation type="journal article" date="2015" name="Genome Biol. Evol.">
        <title>Comparative Genomics of a Bacterivorous Green Alga Reveals Evolutionary Causalities and Consequences of Phago-Mixotrophic Mode of Nutrition.</title>
        <authorList>
            <person name="Burns J.A."/>
            <person name="Paasch A."/>
            <person name="Narechania A."/>
            <person name="Kim E."/>
        </authorList>
    </citation>
    <scope>NUCLEOTIDE SEQUENCE [LARGE SCALE GENOMIC DNA]</scope>
    <source>
        <strain evidence="2 3">PLY_AMNH</strain>
    </source>
</reference>
<gene>
    <name evidence="2" type="ORF">CYMTET_50561</name>
</gene>
<name>A0AAE0BMV3_9CHLO</name>
<sequence>SELNLSYSKVNDSGVMLLSSNTALTKLNLDSRLITDTGLEWIGSLTGLMHLDLFGAKVSNRGTVYLKNLKALLSLELCGGGITDLTQISNLTGLTSLNLSQNCRLSDTALQNLSPLTGLRSLNLTHTRVTSNGMPHLQSLVALSSLALYGCKVSPIAINKLRLCCTRLQVIGVDEAASRK</sequence>
<comment type="caution">
    <text evidence="2">The sequence shown here is derived from an EMBL/GenBank/DDBJ whole genome shotgun (WGS) entry which is preliminary data.</text>
</comment>
<dbReference type="Proteomes" id="UP001190700">
    <property type="component" value="Unassembled WGS sequence"/>
</dbReference>
<dbReference type="GO" id="GO:0019005">
    <property type="term" value="C:SCF ubiquitin ligase complex"/>
    <property type="evidence" value="ECO:0007669"/>
    <property type="project" value="TreeGrafter"/>
</dbReference>
<protein>
    <submittedName>
        <fullName evidence="2">Uncharacterized protein</fullName>
    </submittedName>
</protein>
<evidence type="ECO:0000313" key="3">
    <source>
        <dbReference type="Proteomes" id="UP001190700"/>
    </source>
</evidence>
<evidence type="ECO:0000256" key="1">
    <source>
        <dbReference type="ARBA" id="ARBA00004430"/>
    </source>
</evidence>
<accession>A0AAE0BMV3</accession>
<dbReference type="Gene3D" id="3.80.10.10">
    <property type="entry name" value="Ribonuclease Inhibitor"/>
    <property type="match status" value="2"/>
</dbReference>
<evidence type="ECO:0000313" key="2">
    <source>
        <dbReference type="EMBL" id="KAK3239516.1"/>
    </source>
</evidence>
<dbReference type="InterPro" id="IPR001611">
    <property type="entry name" value="Leu-rich_rpt"/>
</dbReference>
<dbReference type="AlphaFoldDB" id="A0AAE0BMV3"/>
<dbReference type="SUPFAM" id="SSF52047">
    <property type="entry name" value="RNI-like"/>
    <property type="match status" value="1"/>
</dbReference>
<dbReference type="GO" id="GO:0031146">
    <property type="term" value="P:SCF-dependent proteasomal ubiquitin-dependent protein catabolic process"/>
    <property type="evidence" value="ECO:0007669"/>
    <property type="project" value="TreeGrafter"/>
</dbReference>
<dbReference type="PANTHER" id="PTHR13318:SF162">
    <property type="entry name" value="LEUCINE-RICH REPEAT FAMILY PROTEIN"/>
    <property type="match status" value="1"/>
</dbReference>
<dbReference type="EMBL" id="LGRX02033891">
    <property type="protein sequence ID" value="KAK3239516.1"/>
    <property type="molecule type" value="Genomic_DNA"/>
</dbReference>
<dbReference type="InterPro" id="IPR032675">
    <property type="entry name" value="LRR_dom_sf"/>
</dbReference>
<dbReference type="PANTHER" id="PTHR13318">
    <property type="entry name" value="PARTNER OF PAIRED, ISOFORM B-RELATED"/>
    <property type="match status" value="1"/>
</dbReference>
<proteinExistence type="predicted"/>
<dbReference type="Pfam" id="PF13516">
    <property type="entry name" value="LRR_6"/>
    <property type="match status" value="2"/>
</dbReference>
<comment type="subcellular location">
    <subcellularLocation>
        <location evidence="1">Cytoplasm</location>
        <location evidence="1">Cytoskeleton</location>
        <location evidence="1">Cilium axoneme</location>
    </subcellularLocation>
</comment>